<dbReference type="AlphaFoldDB" id="A0A6N3F274"/>
<sequence length="162" mass="18582">MGKIIQFPTKEDELQVLVDRTYKKYIAAEPTYNEKSDCEKLLISRMAGFSLAEKGNSEYYLVSMISVPINDKPIDMLLVHTNMVITEEQFKEVIDGTREEIRAKLKAGCSYDEIAYAIPYMTEEEILTLCKEFRYIAVFDSALPICDKILDCNETLQLVQLS</sequence>
<protein>
    <submittedName>
        <fullName evidence="1">Uncharacterized protein</fullName>
    </submittedName>
</protein>
<reference evidence="1" key="1">
    <citation type="submission" date="2019-11" db="EMBL/GenBank/DDBJ databases">
        <authorList>
            <person name="Feng L."/>
        </authorList>
    </citation>
    <scope>NUCLEOTIDE SEQUENCE</scope>
    <source>
        <strain evidence="1">CParaputrificumLFYP93</strain>
    </source>
</reference>
<organism evidence="1">
    <name type="scientific">Clostridium paraputrificum</name>
    <dbReference type="NCBI Taxonomy" id="29363"/>
    <lineage>
        <taxon>Bacteria</taxon>
        <taxon>Bacillati</taxon>
        <taxon>Bacillota</taxon>
        <taxon>Clostridia</taxon>
        <taxon>Eubacteriales</taxon>
        <taxon>Clostridiaceae</taxon>
        <taxon>Clostridium</taxon>
    </lineage>
</organism>
<proteinExistence type="predicted"/>
<accession>A0A6N3F274</accession>
<dbReference type="RefSeq" id="WP_156561721.1">
    <property type="nucleotide sequence ID" value="NZ_CACRTV010000057.1"/>
</dbReference>
<name>A0A6N3F274_9CLOT</name>
<dbReference type="EMBL" id="CACRTV010000057">
    <property type="protein sequence ID" value="VYU45986.1"/>
    <property type="molecule type" value="Genomic_DNA"/>
</dbReference>
<evidence type="ECO:0000313" key="1">
    <source>
        <dbReference type="EMBL" id="VYU45986.1"/>
    </source>
</evidence>
<gene>
    <name evidence="1" type="ORF">CPLFYP93_02352</name>
</gene>